<evidence type="ECO:0000259" key="11">
    <source>
        <dbReference type="Pfam" id="PF20772"/>
    </source>
</evidence>
<dbReference type="PANTHER" id="PTHR12532:SF0">
    <property type="entry name" value="TRANSLATIONAL ACTIVATOR OF CYTOCHROME C OXIDASE 1"/>
    <property type="match status" value="1"/>
</dbReference>
<dbReference type="Pfam" id="PF20772">
    <property type="entry name" value="TACO1_YebC_N"/>
    <property type="match status" value="1"/>
</dbReference>
<dbReference type="GO" id="GO:0006417">
    <property type="term" value="P:regulation of translation"/>
    <property type="evidence" value="ECO:0007669"/>
    <property type="project" value="UniProtKB-KW"/>
</dbReference>
<evidence type="ECO:0000256" key="6">
    <source>
        <dbReference type="ARBA" id="ARBA00023159"/>
    </source>
</evidence>
<evidence type="ECO:0000313" key="12">
    <source>
        <dbReference type="EMBL" id="CAD5110811.1"/>
    </source>
</evidence>
<evidence type="ECO:0000256" key="2">
    <source>
        <dbReference type="ARBA" id="ARBA00008724"/>
    </source>
</evidence>
<dbReference type="InterPro" id="IPR017856">
    <property type="entry name" value="Integrase-like_N"/>
</dbReference>
<gene>
    <name evidence="12" type="ORF">DGYR_LOCUS171</name>
</gene>
<dbReference type="InterPro" id="IPR002876">
    <property type="entry name" value="Transcrip_reg_TACO1-like"/>
</dbReference>
<dbReference type="EMBL" id="CAJFCJ010000001">
    <property type="protein sequence ID" value="CAD5110811.1"/>
    <property type="molecule type" value="Genomic_DNA"/>
</dbReference>
<evidence type="ECO:0000259" key="10">
    <source>
        <dbReference type="Pfam" id="PF01709"/>
    </source>
</evidence>
<comment type="function">
    <text evidence="7">Acts as a translational activator of mitochondrially-encoded cytochrome c oxidase 1.</text>
</comment>
<dbReference type="Gene3D" id="1.10.10.200">
    <property type="match status" value="1"/>
</dbReference>
<evidence type="ECO:0000256" key="3">
    <source>
        <dbReference type="ARBA" id="ARBA00022845"/>
    </source>
</evidence>
<reference evidence="12 13" key="1">
    <citation type="submission" date="2020-08" db="EMBL/GenBank/DDBJ databases">
        <authorList>
            <person name="Hejnol A."/>
        </authorList>
    </citation>
    <scope>NUCLEOTIDE SEQUENCE [LARGE SCALE GENOMIC DNA]</scope>
</reference>
<evidence type="ECO:0000256" key="5">
    <source>
        <dbReference type="ARBA" id="ARBA00023128"/>
    </source>
</evidence>
<dbReference type="InterPro" id="IPR029072">
    <property type="entry name" value="YebC-like"/>
</dbReference>
<evidence type="ECO:0000256" key="9">
    <source>
        <dbReference type="ARBA" id="ARBA00075676"/>
    </source>
</evidence>
<evidence type="ECO:0000313" key="13">
    <source>
        <dbReference type="Proteomes" id="UP000549394"/>
    </source>
</evidence>
<comment type="caution">
    <text evidence="12">The sequence shown here is derived from an EMBL/GenBank/DDBJ whole genome shotgun (WGS) entry which is preliminary data.</text>
</comment>
<dbReference type="FunFam" id="3.30.70.980:FF:000008">
    <property type="entry name" value="Translational activator of cytochrome c oxidase 1"/>
    <property type="match status" value="1"/>
</dbReference>
<protein>
    <recommendedName>
        <fullName evidence="8">Translational activator of cytochrome c oxidase 1</fullName>
    </recommendedName>
    <alternativeName>
        <fullName evidence="9">Coiled-coil domain-containing protein 44</fullName>
    </alternativeName>
</protein>
<dbReference type="GO" id="GO:0005739">
    <property type="term" value="C:mitochondrion"/>
    <property type="evidence" value="ECO:0007669"/>
    <property type="project" value="UniProtKB-SubCell"/>
</dbReference>
<keyword evidence="3" id="KW-0810">Translation regulation</keyword>
<feature type="domain" description="TACO1/YebC-like N-terminal" evidence="11">
    <location>
        <begin position="25"/>
        <end position="96"/>
    </location>
</feature>
<keyword evidence="13" id="KW-1185">Reference proteome</keyword>
<evidence type="ECO:0000256" key="8">
    <source>
        <dbReference type="ARBA" id="ARBA00073666"/>
    </source>
</evidence>
<organism evidence="12 13">
    <name type="scientific">Dimorphilus gyrociliatus</name>
    <dbReference type="NCBI Taxonomy" id="2664684"/>
    <lineage>
        <taxon>Eukaryota</taxon>
        <taxon>Metazoa</taxon>
        <taxon>Spiralia</taxon>
        <taxon>Lophotrochozoa</taxon>
        <taxon>Annelida</taxon>
        <taxon>Polychaeta</taxon>
        <taxon>Polychaeta incertae sedis</taxon>
        <taxon>Dinophilidae</taxon>
        <taxon>Dimorphilus</taxon>
    </lineage>
</organism>
<dbReference type="PANTHER" id="PTHR12532">
    <property type="entry name" value="TRANSLATIONAL ACTIVATOR OF CYTOCHROME C OXIDASE 1"/>
    <property type="match status" value="1"/>
</dbReference>
<sequence>MNAVVSLMKYKSLLVTPIRKMAGHNKWSNIKHIKAAKDSKKAAISMKIMQKMRLAIKEGGSHKPELNSRLARLVDEARSNNIPMSSVENVLKSAEKNKNQGTHLFVEGKGPGGCMMIVEVFSDNPRRTRQELSAAFRKSGGAIGDSGTASHAYNYKGIVNILKEGCSLNADEATELAIECEAEDVSETVDDNGREVWQFITERKDVHKVKSELEKRSYKSTEARFAYIPELFVELDEPVLAAAISLCNYADQMSDVIRVYDNIKIQ</sequence>
<proteinExistence type="inferred from homology"/>
<name>A0A7I8V3T2_9ANNE</name>
<comment type="subcellular location">
    <subcellularLocation>
        <location evidence="1">Mitochondrion</location>
    </subcellularLocation>
</comment>
<dbReference type="Gene3D" id="3.30.70.980">
    <property type="match status" value="2"/>
</dbReference>
<dbReference type="InterPro" id="IPR049083">
    <property type="entry name" value="TACO1_YebC_N"/>
</dbReference>
<accession>A0A7I8V3T2</accession>
<dbReference type="Proteomes" id="UP000549394">
    <property type="component" value="Unassembled WGS sequence"/>
</dbReference>
<dbReference type="InterPro" id="IPR048300">
    <property type="entry name" value="TACO1_YebC-like_2nd/3rd_dom"/>
</dbReference>
<keyword evidence="4" id="KW-0175">Coiled coil</keyword>
<dbReference type="FunFam" id="1.10.10.200:FF:000002">
    <property type="entry name" value="Probable transcriptional regulatory protein CLM62_37755"/>
    <property type="match status" value="1"/>
</dbReference>
<evidence type="ECO:0000256" key="7">
    <source>
        <dbReference type="ARBA" id="ARBA00053642"/>
    </source>
</evidence>
<keyword evidence="5" id="KW-0496">Mitochondrion</keyword>
<dbReference type="InterPro" id="IPR026564">
    <property type="entry name" value="Transcrip_reg_TACO1-like_dom3"/>
</dbReference>
<dbReference type="Pfam" id="PF01709">
    <property type="entry name" value="Transcrip_reg"/>
    <property type="match status" value="1"/>
</dbReference>
<keyword evidence="6" id="KW-0010">Activator</keyword>
<evidence type="ECO:0000256" key="4">
    <source>
        <dbReference type="ARBA" id="ARBA00023054"/>
    </source>
</evidence>
<dbReference type="SUPFAM" id="SSF75625">
    <property type="entry name" value="YebC-like"/>
    <property type="match status" value="1"/>
</dbReference>
<dbReference type="HAMAP" id="MF_00693">
    <property type="entry name" value="Transcrip_reg_TACO1"/>
    <property type="match status" value="1"/>
</dbReference>
<comment type="similarity">
    <text evidence="2">Belongs to the TACO1 family.</text>
</comment>
<dbReference type="AlphaFoldDB" id="A0A7I8V3T2"/>
<dbReference type="OrthoDB" id="2017544at2759"/>
<evidence type="ECO:0000256" key="1">
    <source>
        <dbReference type="ARBA" id="ARBA00004173"/>
    </source>
</evidence>
<feature type="domain" description="TACO1/YebC-like second and third" evidence="10">
    <location>
        <begin position="104"/>
        <end position="263"/>
    </location>
</feature>